<name>A0A5J6MQB1_9PROT</name>
<reference evidence="2 3" key="1">
    <citation type="submission" date="2019-08" db="EMBL/GenBank/DDBJ databases">
        <title>Hyperibacter terrae gen. nov., sp. nov. and Hyperibacter viscosus sp. nov., two new members in the family Rhodospirillaceae isolated from the rhizosphere of Hypericum perforatum.</title>
        <authorList>
            <person name="Noviana Z."/>
        </authorList>
    </citation>
    <scope>NUCLEOTIDE SEQUENCE [LARGE SCALE GENOMIC DNA]</scope>
    <source>
        <strain evidence="2 3">R5913</strain>
    </source>
</reference>
<organism evidence="2 3">
    <name type="scientific">Hypericibacter terrae</name>
    <dbReference type="NCBI Taxonomy" id="2602015"/>
    <lineage>
        <taxon>Bacteria</taxon>
        <taxon>Pseudomonadati</taxon>
        <taxon>Pseudomonadota</taxon>
        <taxon>Alphaproteobacteria</taxon>
        <taxon>Rhodospirillales</taxon>
        <taxon>Dongiaceae</taxon>
        <taxon>Hypericibacter</taxon>
    </lineage>
</organism>
<accession>A0A5J6MQB1</accession>
<proteinExistence type="predicted"/>
<feature type="domain" description="N,N-dimethylformamidase alpha subunit" evidence="1">
    <location>
        <begin position="12"/>
        <end position="96"/>
    </location>
</feature>
<dbReference type="EMBL" id="CP042906">
    <property type="protein sequence ID" value="QEX18230.1"/>
    <property type="molecule type" value="Genomic_DNA"/>
</dbReference>
<dbReference type="AlphaFoldDB" id="A0A5J6MQB1"/>
<keyword evidence="3" id="KW-1185">Reference proteome</keyword>
<dbReference type="Pfam" id="PF26354">
    <property type="entry name" value="DMF_alpha"/>
    <property type="match status" value="1"/>
</dbReference>
<dbReference type="KEGG" id="htq:FRZ44_35350"/>
<dbReference type="InterPro" id="IPR058713">
    <property type="entry name" value="DMF_alpha_dom"/>
</dbReference>
<sequence>MSNDPSSRDRLFPRELADEFRHHVFGPHSPALRVMLNRLRSQQGEEVFVLVCLEPFRKWALARKSPKRGAPVALVPGVTFASAAEAEWEVFKRLWQQRTGEALS</sequence>
<protein>
    <recommendedName>
        <fullName evidence="1">N,N-dimethylformamidase alpha subunit domain-containing protein</fullName>
    </recommendedName>
</protein>
<evidence type="ECO:0000313" key="3">
    <source>
        <dbReference type="Proteomes" id="UP000326202"/>
    </source>
</evidence>
<evidence type="ECO:0000259" key="1">
    <source>
        <dbReference type="Pfam" id="PF26354"/>
    </source>
</evidence>
<evidence type="ECO:0000313" key="2">
    <source>
        <dbReference type="EMBL" id="QEX18230.1"/>
    </source>
</evidence>
<gene>
    <name evidence="2" type="ORF">FRZ44_35350</name>
</gene>
<dbReference type="RefSeq" id="WP_191908155.1">
    <property type="nucleotide sequence ID" value="NZ_CP042906.1"/>
</dbReference>
<dbReference type="Proteomes" id="UP000326202">
    <property type="component" value="Chromosome"/>
</dbReference>